<dbReference type="EMBL" id="CP003488">
    <property type="protein sequence ID" value="AFH92855.1"/>
    <property type="molecule type" value="Genomic_DNA"/>
</dbReference>
<evidence type="ECO:0000256" key="1">
    <source>
        <dbReference type="ARBA" id="ARBA00022679"/>
    </source>
</evidence>
<reference evidence="6" key="2">
    <citation type="submission" date="2012-04" db="EMBL/GenBank/DDBJ databases">
        <title>Complete genome sequence of Providencia stuartii clinical isolate MRSN 2154.</title>
        <authorList>
            <person name="Clifford R.J."/>
            <person name="Hang J."/>
            <person name="Riley M.C."/>
            <person name="Onmus-Leone F."/>
            <person name="Kuschner R.A."/>
            <person name="Lesho E.P."/>
            <person name="Waterman P.E."/>
        </authorList>
    </citation>
    <scope>NUCLEOTIDE SEQUENCE [LARGE SCALE GENOMIC DNA]</scope>
    <source>
        <strain evidence="6">MRSN 2154</strain>
    </source>
</reference>
<dbReference type="PANTHER" id="PTHR34069:SF2">
    <property type="entry name" value="BETA-KETOACYL-[ACYL-CARRIER-PROTEIN] SYNTHASE III"/>
    <property type="match status" value="1"/>
</dbReference>
<accession>A0A140NIA7</accession>
<dbReference type="GeneID" id="93518356"/>
<evidence type="ECO:0000259" key="4">
    <source>
        <dbReference type="Pfam" id="PF08545"/>
    </source>
</evidence>
<evidence type="ECO:0000259" key="3">
    <source>
        <dbReference type="Pfam" id="PF08541"/>
    </source>
</evidence>
<dbReference type="GO" id="GO:0004315">
    <property type="term" value="F:3-oxoacyl-[acyl-carrier-protein] synthase activity"/>
    <property type="evidence" value="ECO:0007669"/>
    <property type="project" value="InterPro"/>
</dbReference>
<sequence>MLSVGIQAVAIHLPEGLRTNAWWDKEAITSSHSPKFSTHQHQSLYDKAMQPYLSDPFLGSVERRVVVNHESASSLGIKAATKVLSAAKVAASDIDCLIVTSMFDDHIGCGDAGYIAQALGIGGGAFNIGATCNSSMSALLTACGLVSSGLNNKVLVIATALFSRALDDDNAAMRFHGDASTAFIVGPVKEGYGLLGSKSLHLGETCGTWCFKVVEDQYSPTAQHIRLSFNKPVTHVLRSTAEYYLKQTVKGALAKAKLSINDIDCVALNAPTAWHAEFSANVLGIETKRVINTFPQFAYNGPAMMPIHLYTAAIQKSIKPGGIMLLYAYGGQTEASAAVLRWPNVILGAPPEPASVIDHKDIP</sequence>
<dbReference type="KEGG" id="psi:S70_04875"/>
<protein>
    <submittedName>
        <fullName evidence="5">3-oxoacyl-[acyl-carrier-protein] synthase III</fullName>
    </submittedName>
</protein>
<feature type="domain" description="Beta-ketoacyl-[acyl-carrier-protein] synthase III C-terminal" evidence="3">
    <location>
        <begin position="253"/>
        <end position="342"/>
    </location>
</feature>
<dbReference type="PATRIC" id="fig|1157951.4.peg.965"/>
<dbReference type="InterPro" id="IPR013751">
    <property type="entry name" value="ACP_syn_III_N"/>
</dbReference>
<keyword evidence="1" id="KW-0808">Transferase</keyword>
<evidence type="ECO:0000313" key="5">
    <source>
        <dbReference type="EMBL" id="AFH92855.1"/>
    </source>
</evidence>
<evidence type="ECO:0000313" key="6">
    <source>
        <dbReference type="Proteomes" id="UP000005012"/>
    </source>
</evidence>
<dbReference type="SUPFAM" id="SSF53901">
    <property type="entry name" value="Thiolase-like"/>
    <property type="match status" value="1"/>
</dbReference>
<feature type="domain" description="Beta-ketoacyl-[acyl-carrier-protein] synthase III N-terminal" evidence="4">
    <location>
        <begin position="126"/>
        <end position="197"/>
    </location>
</feature>
<dbReference type="Gene3D" id="3.40.47.10">
    <property type="match status" value="1"/>
</dbReference>
<dbReference type="PANTHER" id="PTHR34069">
    <property type="entry name" value="3-OXOACYL-[ACYL-CARRIER-PROTEIN] SYNTHASE 3"/>
    <property type="match status" value="1"/>
</dbReference>
<dbReference type="InterPro" id="IPR013747">
    <property type="entry name" value="ACP_syn_III_C"/>
</dbReference>
<dbReference type="InterPro" id="IPR016039">
    <property type="entry name" value="Thiolase-like"/>
</dbReference>
<dbReference type="Pfam" id="PF08545">
    <property type="entry name" value="ACP_syn_III"/>
    <property type="match status" value="1"/>
</dbReference>
<dbReference type="RefSeq" id="WP_014656547.1">
    <property type="nucleotide sequence ID" value="NC_017731.1"/>
</dbReference>
<dbReference type="OrthoDB" id="6439746at2"/>
<gene>
    <name evidence="5" type="ordered locus">S70_04875</name>
</gene>
<name>A0A140NIA7_PROSM</name>
<proteinExistence type="predicted"/>
<dbReference type="GO" id="GO:0044550">
    <property type="term" value="P:secondary metabolite biosynthetic process"/>
    <property type="evidence" value="ECO:0007669"/>
    <property type="project" value="TreeGrafter"/>
</dbReference>
<organism evidence="5 6">
    <name type="scientific">Providencia stuartii (strain MRSN 2154)</name>
    <dbReference type="NCBI Taxonomy" id="1157951"/>
    <lineage>
        <taxon>Bacteria</taxon>
        <taxon>Pseudomonadati</taxon>
        <taxon>Pseudomonadota</taxon>
        <taxon>Gammaproteobacteria</taxon>
        <taxon>Enterobacterales</taxon>
        <taxon>Morganellaceae</taxon>
        <taxon>Providencia</taxon>
    </lineage>
</organism>
<keyword evidence="2" id="KW-0012">Acyltransferase</keyword>
<dbReference type="GO" id="GO:0006633">
    <property type="term" value="P:fatty acid biosynthetic process"/>
    <property type="evidence" value="ECO:0007669"/>
    <property type="project" value="InterPro"/>
</dbReference>
<evidence type="ECO:0000256" key="2">
    <source>
        <dbReference type="ARBA" id="ARBA00023315"/>
    </source>
</evidence>
<dbReference type="AlphaFoldDB" id="A0A140NIA7"/>
<dbReference type="HOGENOM" id="CLU_040138_0_0_6"/>
<dbReference type="Pfam" id="PF08541">
    <property type="entry name" value="ACP_syn_III_C"/>
    <property type="match status" value="1"/>
</dbReference>
<reference evidence="5 6" key="1">
    <citation type="journal article" date="2012" name="J. Bacteriol.">
        <title>Complete Genome Sequence of Providencia stuartii Clinical Isolate MRSN 2154.</title>
        <authorList>
            <person name="Clifford R.J."/>
            <person name="Hang J."/>
            <person name="Riley M.C."/>
            <person name="Onmus-Leone F."/>
            <person name="Kuschner R.A."/>
            <person name="Lesho E.P."/>
            <person name="Waterman P.E."/>
        </authorList>
    </citation>
    <scope>NUCLEOTIDE SEQUENCE [LARGE SCALE GENOMIC DNA]</scope>
    <source>
        <strain evidence="5 6">MRSN 2154</strain>
    </source>
</reference>
<dbReference type="Proteomes" id="UP000005012">
    <property type="component" value="Chromosome"/>
</dbReference>